<dbReference type="Gene3D" id="1.10.555.10">
    <property type="entry name" value="Rho GTPase activation protein"/>
    <property type="match status" value="1"/>
</dbReference>
<accession>A0A1J8RDD4</accession>
<feature type="compositionally biased region" description="Basic residues" evidence="2">
    <location>
        <begin position="650"/>
        <end position="666"/>
    </location>
</feature>
<feature type="region of interest" description="Disordered" evidence="2">
    <location>
        <begin position="1"/>
        <end position="78"/>
    </location>
</feature>
<comment type="caution">
    <text evidence="4">The sequence shown here is derived from an EMBL/GenBank/DDBJ whole genome shotgun (WGS) entry which is preliminary data.</text>
</comment>
<protein>
    <recommendedName>
        <fullName evidence="3">Rho-GAP domain-containing protein</fullName>
    </recommendedName>
</protein>
<dbReference type="SUPFAM" id="SSF48350">
    <property type="entry name" value="GTPase activation domain, GAP"/>
    <property type="match status" value="1"/>
</dbReference>
<feature type="region of interest" description="Disordered" evidence="2">
    <location>
        <begin position="570"/>
        <end position="712"/>
    </location>
</feature>
<evidence type="ECO:0000259" key="3">
    <source>
        <dbReference type="PROSITE" id="PS50238"/>
    </source>
</evidence>
<evidence type="ECO:0000256" key="2">
    <source>
        <dbReference type="SAM" id="MobiDB-lite"/>
    </source>
</evidence>
<dbReference type="Proteomes" id="UP000183567">
    <property type="component" value="Unassembled WGS sequence"/>
</dbReference>
<dbReference type="PANTHER" id="PTHR15228">
    <property type="entry name" value="SPERMATHECAL PHYSIOLOGY VARIANT"/>
    <property type="match status" value="1"/>
</dbReference>
<dbReference type="AlphaFoldDB" id="A0A1J8RDD4"/>
<dbReference type="GO" id="GO:0005938">
    <property type="term" value="C:cell cortex"/>
    <property type="evidence" value="ECO:0007669"/>
    <property type="project" value="TreeGrafter"/>
</dbReference>
<dbReference type="InterPro" id="IPR008936">
    <property type="entry name" value="Rho_GTPase_activation_prot"/>
</dbReference>
<dbReference type="GO" id="GO:0007165">
    <property type="term" value="P:signal transduction"/>
    <property type="evidence" value="ECO:0007669"/>
    <property type="project" value="InterPro"/>
</dbReference>
<organism evidence="4 5">
    <name type="scientific">Rhizopogon vesiculosus</name>
    <dbReference type="NCBI Taxonomy" id="180088"/>
    <lineage>
        <taxon>Eukaryota</taxon>
        <taxon>Fungi</taxon>
        <taxon>Dikarya</taxon>
        <taxon>Basidiomycota</taxon>
        <taxon>Agaricomycotina</taxon>
        <taxon>Agaricomycetes</taxon>
        <taxon>Agaricomycetidae</taxon>
        <taxon>Boletales</taxon>
        <taxon>Suillineae</taxon>
        <taxon>Rhizopogonaceae</taxon>
        <taxon>Rhizopogon</taxon>
    </lineage>
</organism>
<dbReference type="InterPro" id="IPR000198">
    <property type="entry name" value="RhoGAP_dom"/>
</dbReference>
<feature type="region of interest" description="Disordered" evidence="2">
    <location>
        <begin position="209"/>
        <end position="237"/>
    </location>
</feature>
<feature type="compositionally biased region" description="Basic and acidic residues" evidence="2">
    <location>
        <begin position="127"/>
        <end position="136"/>
    </location>
</feature>
<feature type="region of interest" description="Disordered" evidence="2">
    <location>
        <begin position="759"/>
        <end position="780"/>
    </location>
</feature>
<feature type="compositionally biased region" description="Basic and acidic residues" evidence="2">
    <location>
        <begin position="414"/>
        <end position="432"/>
    </location>
</feature>
<dbReference type="GO" id="GO:0005096">
    <property type="term" value="F:GTPase activator activity"/>
    <property type="evidence" value="ECO:0007669"/>
    <property type="project" value="UniProtKB-KW"/>
</dbReference>
<feature type="compositionally biased region" description="Low complexity" evidence="2">
    <location>
        <begin position="442"/>
        <end position="451"/>
    </location>
</feature>
<dbReference type="InterPro" id="IPR051025">
    <property type="entry name" value="RhoGAP"/>
</dbReference>
<dbReference type="Pfam" id="PF00620">
    <property type="entry name" value="RhoGAP"/>
    <property type="match status" value="1"/>
</dbReference>
<feature type="region of interest" description="Disordered" evidence="2">
    <location>
        <begin position="414"/>
        <end position="454"/>
    </location>
</feature>
<gene>
    <name evidence="4" type="ORF">AZE42_06787</name>
</gene>
<dbReference type="SMART" id="SM00324">
    <property type="entry name" value="RhoGAP"/>
    <property type="match status" value="1"/>
</dbReference>
<dbReference type="PANTHER" id="PTHR15228:SF25">
    <property type="entry name" value="F-BAR DOMAIN-CONTAINING PROTEIN"/>
    <property type="match status" value="1"/>
</dbReference>
<name>A0A1J8RDD4_9AGAM</name>
<dbReference type="OrthoDB" id="79452at2759"/>
<feature type="compositionally biased region" description="Basic and acidic residues" evidence="2">
    <location>
        <begin position="210"/>
        <end position="223"/>
    </location>
</feature>
<keyword evidence="1" id="KW-0343">GTPase activation</keyword>
<sequence length="780" mass="88487">MRSVYPHCLPTRSGDRPPSDGSTSPLSAHPPNDSLHSRSILCTPNLLHTPHSSSQQHPRPSHHSPLTPRLDMFPPRQIPNSLYSTYNDSPISLATQYARGQASWMPRVYESRRQQYDPSHHINYHRTPRDLDDYQKRNSLPPHVFQQQQQNNDHFRGLPRASSADVERDRQARACGQPPPPSTSYSLRLDCTSQQNTLPFSYYHMPHAIRRPDEDQRQRDPKTTVEPVKPQAPRPEPNILYSRLDKLVRRDRHRAMDHILFDDVLDLHRQEVALQEKIRDKRRGKTEKRDPKFRVIGAPLRDVLIHASSTVTIGEHQHDVPTIVVACVEELSRTGIYQQGLFRTLPSRDRYIQLIDIYNLSADYGAKFSMHKQTMPDICAVLSTFISSLPHPLLDPRLYNGFWHWCVKPSIKREEARRNQQDTEEEEKRARGELPLPTSAKQQQQQQQQQQEVRDLHVGNDGDIECHQIMIAQIILRFLPIGQLSLLIYLCGFFTQLPLCPENGIEFEDIARIYGTKILGGTVKVSSQKMMVWLLSRWCKISEGLLTDACGMSQSQPSVPAPTQVQEELPTVEDTGGGSTGPLLQTRGSRRSRSSDSDRSSYSGSSSPRDQAEPSTSTDASRYRKKRSIESTPESDHEAPLPSPSLSPSRSRRPSRRNRLGRRNSKKSPVEDLQGVFSKAFAKARASPASGASPDPTFPERTSGFKDTPDSLTDRLVLEARRVENELRRNNLKTFKVNINVGDEVQSLSEKVEQLERTLGERKWHNPSASESKGLVTAAG</sequence>
<dbReference type="GO" id="GO:0060237">
    <property type="term" value="P:regulation of fungal-type cell wall organization"/>
    <property type="evidence" value="ECO:0007669"/>
    <property type="project" value="TreeGrafter"/>
</dbReference>
<evidence type="ECO:0000313" key="5">
    <source>
        <dbReference type="Proteomes" id="UP000183567"/>
    </source>
</evidence>
<evidence type="ECO:0000256" key="1">
    <source>
        <dbReference type="ARBA" id="ARBA00022468"/>
    </source>
</evidence>
<feature type="region of interest" description="Disordered" evidence="2">
    <location>
        <begin position="115"/>
        <end position="188"/>
    </location>
</feature>
<keyword evidence="5" id="KW-1185">Reference proteome</keyword>
<dbReference type="STRING" id="180088.A0A1J8RDD4"/>
<dbReference type="EMBL" id="LVVM01000895">
    <property type="protein sequence ID" value="OJA19754.1"/>
    <property type="molecule type" value="Genomic_DNA"/>
</dbReference>
<feature type="compositionally biased region" description="Basic and acidic residues" evidence="2">
    <location>
        <begin position="703"/>
        <end position="712"/>
    </location>
</feature>
<proteinExistence type="predicted"/>
<evidence type="ECO:0000313" key="4">
    <source>
        <dbReference type="EMBL" id="OJA19754.1"/>
    </source>
</evidence>
<dbReference type="PROSITE" id="PS50238">
    <property type="entry name" value="RHOGAP"/>
    <property type="match status" value="1"/>
</dbReference>
<reference evidence="4 5" key="1">
    <citation type="submission" date="2016-03" db="EMBL/GenBank/DDBJ databases">
        <title>Comparative genomics of the ectomycorrhizal sister species Rhizopogon vinicolor and Rhizopogon vesiculosus (Basidiomycota: Boletales) reveals a divergence of the mating type B locus.</title>
        <authorList>
            <person name="Mujic A.B."/>
            <person name="Kuo A."/>
            <person name="Tritt A."/>
            <person name="Lipzen A."/>
            <person name="Chen C."/>
            <person name="Johnson J."/>
            <person name="Sharma A."/>
            <person name="Barry K."/>
            <person name="Grigoriev I.V."/>
            <person name="Spatafora J.W."/>
        </authorList>
    </citation>
    <scope>NUCLEOTIDE SEQUENCE [LARGE SCALE GENOMIC DNA]</scope>
    <source>
        <strain evidence="4 5">AM-OR11-056</strain>
    </source>
</reference>
<feature type="domain" description="Rho-GAP" evidence="3">
    <location>
        <begin position="298"/>
        <end position="553"/>
    </location>
</feature>